<name>A0A2K8MR24_9SPHN</name>
<dbReference type="Proteomes" id="UP000229081">
    <property type="component" value="Chromosome"/>
</dbReference>
<keyword evidence="2" id="KW-1185">Reference proteome</keyword>
<gene>
    <name evidence="1" type="ORF">CVN68_19685</name>
</gene>
<sequence length="106" mass="12389">MVFGIAMQYVRWSIEGENIVYHRLFKRKSIPISDLAGFGQIIISVMVIPFQHLDLYDHKLNHIARLPVSLKDWPKAEAWFAERLRYVVNDGSHILPKLRFADTPKN</sequence>
<evidence type="ECO:0000313" key="1">
    <source>
        <dbReference type="EMBL" id="ATY33901.1"/>
    </source>
</evidence>
<accession>A0A2K8MR24</accession>
<dbReference type="EMBL" id="CP024923">
    <property type="protein sequence ID" value="ATY33901.1"/>
    <property type="molecule type" value="Genomic_DNA"/>
</dbReference>
<reference evidence="1 2" key="1">
    <citation type="submission" date="2017-11" db="EMBL/GenBank/DDBJ databases">
        <title>Complete genome sequence of Sphingomonas sp. Strain Cra20, a psychrotolerant potential plant growth promoting rhizobacteria.</title>
        <authorList>
            <person name="Luo Y."/>
        </authorList>
    </citation>
    <scope>NUCLEOTIDE SEQUENCE [LARGE SCALE GENOMIC DNA]</scope>
    <source>
        <strain evidence="1 2">Cra20</strain>
    </source>
</reference>
<dbReference type="KEGG" id="sphc:CVN68_19685"/>
<protein>
    <submittedName>
        <fullName evidence="1">Uncharacterized protein</fullName>
    </submittedName>
</protein>
<dbReference type="AlphaFoldDB" id="A0A2K8MR24"/>
<evidence type="ECO:0000313" key="2">
    <source>
        <dbReference type="Proteomes" id="UP000229081"/>
    </source>
</evidence>
<proteinExistence type="predicted"/>
<organism evidence="1 2">
    <name type="scientific">Sphingomonas psychrotolerans</name>
    <dbReference type="NCBI Taxonomy" id="1327635"/>
    <lineage>
        <taxon>Bacteria</taxon>
        <taxon>Pseudomonadati</taxon>
        <taxon>Pseudomonadota</taxon>
        <taxon>Alphaproteobacteria</taxon>
        <taxon>Sphingomonadales</taxon>
        <taxon>Sphingomonadaceae</taxon>
        <taxon>Sphingomonas</taxon>
    </lineage>
</organism>